<keyword evidence="2" id="KW-1185">Reference proteome</keyword>
<organism evidence="1 2">
    <name type="scientific">Actinopolyspora mzabensis</name>
    <dbReference type="NCBI Taxonomy" id="995066"/>
    <lineage>
        <taxon>Bacteria</taxon>
        <taxon>Bacillati</taxon>
        <taxon>Actinomycetota</taxon>
        <taxon>Actinomycetes</taxon>
        <taxon>Actinopolysporales</taxon>
        <taxon>Actinopolysporaceae</taxon>
        <taxon>Actinopolyspora</taxon>
    </lineage>
</organism>
<proteinExistence type="predicted"/>
<dbReference type="EMBL" id="FNFM01000005">
    <property type="protein sequence ID" value="SDK20306.1"/>
    <property type="molecule type" value="Genomic_DNA"/>
</dbReference>
<accession>A0A1G8ZYX2</accession>
<dbReference type="AlphaFoldDB" id="A0A1G8ZYX2"/>
<protein>
    <submittedName>
        <fullName evidence="1">Uncharacterized protein</fullName>
    </submittedName>
</protein>
<evidence type="ECO:0000313" key="1">
    <source>
        <dbReference type="EMBL" id="SDK20306.1"/>
    </source>
</evidence>
<dbReference type="Proteomes" id="UP000199213">
    <property type="component" value="Unassembled WGS sequence"/>
</dbReference>
<reference evidence="2" key="1">
    <citation type="submission" date="2016-10" db="EMBL/GenBank/DDBJ databases">
        <authorList>
            <person name="Varghese N."/>
            <person name="Submissions S."/>
        </authorList>
    </citation>
    <scope>NUCLEOTIDE SEQUENCE [LARGE SCALE GENOMIC DNA]</scope>
    <source>
        <strain evidence="2">DSM 45460</strain>
    </source>
</reference>
<gene>
    <name evidence="1" type="ORF">SAMN04487820_105216</name>
</gene>
<name>A0A1G8ZYX2_ACTMZ</name>
<evidence type="ECO:0000313" key="2">
    <source>
        <dbReference type="Proteomes" id="UP000199213"/>
    </source>
</evidence>
<dbReference type="OrthoDB" id="4533139at2"/>
<sequence>MLDPQEEAAVAEQFGVARAQVRRDHLISHLLAAISDRLADEVLFFGGVAFFRTLTPRGLRHVMTEPMSARSSMLACEQGAGAQSSLAASHRDSFPLRWSIAVTRTKRFRRGEYERDSVGANLRANGSIQKTWALYRLVV</sequence>
<dbReference type="RefSeq" id="WP_092627778.1">
    <property type="nucleotide sequence ID" value="NZ_FNFM01000005.1"/>
</dbReference>